<dbReference type="GO" id="GO:0022857">
    <property type="term" value="F:transmembrane transporter activity"/>
    <property type="evidence" value="ECO:0007669"/>
    <property type="project" value="InterPro"/>
</dbReference>
<comment type="caution">
    <text evidence="8">The sequence shown here is derived from an EMBL/GenBank/DDBJ whole genome shotgun (WGS) entry which is preliminary data.</text>
</comment>
<keyword evidence="9" id="KW-1185">Reference proteome</keyword>
<organism evidence="8 9">
    <name type="scientific">Sneathiella chungangensis</name>
    <dbReference type="NCBI Taxonomy" id="1418234"/>
    <lineage>
        <taxon>Bacteria</taxon>
        <taxon>Pseudomonadati</taxon>
        <taxon>Pseudomonadota</taxon>
        <taxon>Alphaproteobacteria</taxon>
        <taxon>Sneathiellales</taxon>
        <taxon>Sneathiellaceae</taxon>
        <taxon>Sneathiella</taxon>
    </lineage>
</organism>
<dbReference type="InterPro" id="IPR020846">
    <property type="entry name" value="MFS_dom"/>
</dbReference>
<evidence type="ECO:0000256" key="2">
    <source>
        <dbReference type="ARBA" id="ARBA00022448"/>
    </source>
</evidence>
<dbReference type="InterPro" id="IPR024671">
    <property type="entry name" value="Atg22-like"/>
</dbReference>
<proteinExistence type="predicted"/>
<feature type="domain" description="Major facilitator superfamily (MFS) profile" evidence="7">
    <location>
        <begin position="249"/>
        <end position="452"/>
    </location>
</feature>
<dbReference type="SUPFAM" id="SSF103473">
    <property type="entry name" value="MFS general substrate transporter"/>
    <property type="match status" value="1"/>
</dbReference>
<dbReference type="AlphaFoldDB" id="A0A845MJF6"/>
<dbReference type="Pfam" id="PF11700">
    <property type="entry name" value="ATG22"/>
    <property type="match status" value="1"/>
</dbReference>
<feature type="transmembrane region" description="Helical" evidence="6">
    <location>
        <begin position="155"/>
        <end position="175"/>
    </location>
</feature>
<evidence type="ECO:0000256" key="4">
    <source>
        <dbReference type="ARBA" id="ARBA00022989"/>
    </source>
</evidence>
<feature type="transmembrane region" description="Helical" evidence="6">
    <location>
        <begin position="360"/>
        <end position="384"/>
    </location>
</feature>
<dbReference type="PROSITE" id="PS50850">
    <property type="entry name" value="MFS"/>
    <property type="match status" value="1"/>
</dbReference>
<feature type="transmembrane region" description="Helical" evidence="6">
    <location>
        <begin position="318"/>
        <end position="340"/>
    </location>
</feature>
<feature type="transmembrane region" description="Helical" evidence="6">
    <location>
        <begin position="249"/>
        <end position="273"/>
    </location>
</feature>
<gene>
    <name evidence="8" type="ORF">GQF03_16615</name>
</gene>
<evidence type="ECO:0000256" key="3">
    <source>
        <dbReference type="ARBA" id="ARBA00022692"/>
    </source>
</evidence>
<evidence type="ECO:0000256" key="5">
    <source>
        <dbReference type="ARBA" id="ARBA00023136"/>
    </source>
</evidence>
<dbReference type="GO" id="GO:0012505">
    <property type="term" value="C:endomembrane system"/>
    <property type="evidence" value="ECO:0007669"/>
    <property type="project" value="UniProtKB-SubCell"/>
</dbReference>
<reference evidence="8 9" key="1">
    <citation type="journal article" date="2014" name="Int. J. Syst. Evol. Microbiol.">
        <title>Sneathiella chungangensis sp. nov., isolated from a marine sand, and emended description of the genus Sneathiella.</title>
        <authorList>
            <person name="Siamphan C."/>
            <person name="Kim H."/>
            <person name="Lee J.S."/>
            <person name="Kim W."/>
        </authorList>
    </citation>
    <scope>NUCLEOTIDE SEQUENCE [LARGE SCALE GENOMIC DNA]</scope>
    <source>
        <strain evidence="8 9">KCTC 32476</strain>
    </source>
</reference>
<dbReference type="Gene3D" id="1.20.1250.20">
    <property type="entry name" value="MFS general substrate transporter like domains"/>
    <property type="match status" value="1"/>
</dbReference>
<feature type="transmembrane region" description="Helical" evidence="6">
    <location>
        <begin position="285"/>
        <end position="306"/>
    </location>
</feature>
<evidence type="ECO:0000256" key="6">
    <source>
        <dbReference type="SAM" id="Phobius"/>
    </source>
</evidence>
<feature type="transmembrane region" description="Helical" evidence="6">
    <location>
        <begin position="195"/>
        <end position="215"/>
    </location>
</feature>
<feature type="transmembrane region" description="Helical" evidence="6">
    <location>
        <begin position="396"/>
        <end position="421"/>
    </location>
</feature>
<dbReference type="PANTHER" id="PTHR23519:SF1">
    <property type="entry name" value="AUTOPHAGY-RELATED PROTEIN 22"/>
    <property type="match status" value="1"/>
</dbReference>
<name>A0A845MJF6_9PROT</name>
<evidence type="ECO:0000313" key="9">
    <source>
        <dbReference type="Proteomes" id="UP000445696"/>
    </source>
</evidence>
<protein>
    <submittedName>
        <fullName evidence="8">MFS transporter</fullName>
    </submittedName>
</protein>
<dbReference type="EMBL" id="WTVA01000015">
    <property type="protein sequence ID" value="MZR23959.1"/>
    <property type="molecule type" value="Genomic_DNA"/>
</dbReference>
<accession>A0A845MJF6</accession>
<feature type="transmembrane region" description="Helical" evidence="6">
    <location>
        <begin position="30"/>
        <end position="51"/>
    </location>
</feature>
<dbReference type="InterPro" id="IPR036259">
    <property type="entry name" value="MFS_trans_sf"/>
</dbReference>
<feature type="transmembrane region" description="Helical" evidence="6">
    <location>
        <begin position="89"/>
        <end position="108"/>
    </location>
</feature>
<dbReference type="InterPro" id="IPR050495">
    <property type="entry name" value="ATG22/LtaA_families"/>
</dbReference>
<keyword evidence="4 6" id="KW-1133">Transmembrane helix</keyword>
<dbReference type="RefSeq" id="WP_161340423.1">
    <property type="nucleotide sequence ID" value="NZ_JBHSDG010000003.1"/>
</dbReference>
<feature type="transmembrane region" description="Helical" evidence="6">
    <location>
        <begin position="114"/>
        <end position="135"/>
    </location>
</feature>
<feature type="transmembrane region" description="Helical" evidence="6">
    <location>
        <begin position="427"/>
        <end position="446"/>
    </location>
</feature>
<feature type="transmembrane region" description="Helical" evidence="6">
    <location>
        <begin position="57"/>
        <end position="77"/>
    </location>
</feature>
<keyword evidence="2" id="KW-0813">Transport</keyword>
<dbReference type="OrthoDB" id="9768783at2"/>
<keyword evidence="5 6" id="KW-0472">Membrane</keyword>
<dbReference type="Proteomes" id="UP000445696">
    <property type="component" value="Unassembled WGS sequence"/>
</dbReference>
<evidence type="ECO:0000256" key="1">
    <source>
        <dbReference type="ARBA" id="ARBA00004127"/>
    </source>
</evidence>
<dbReference type="PANTHER" id="PTHR23519">
    <property type="entry name" value="AUTOPHAGY-RELATED PROTEIN 22"/>
    <property type="match status" value="1"/>
</dbReference>
<comment type="subcellular location">
    <subcellularLocation>
        <location evidence="1">Endomembrane system</location>
        <topology evidence="1">Multi-pass membrane protein</topology>
    </subcellularLocation>
</comment>
<evidence type="ECO:0000259" key="7">
    <source>
        <dbReference type="PROSITE" id="PS50850"/>
    </source>
</evidence>
<keyword evidence="3 6" id="KW-0812">Transmembrane</keyword>
<sequence length="452" mass="48005">MSAISEGTPQAAGKLGKFSWALFDWANQPYFTVVTTFIFAPYFTTFVAASPAEGQAYWGYTQAIAGALIAILSPVFGSIADAGGARKPWILFFTIICAIGAFSLWWAVPGQQSGILWILAGIVLGTIGVEFSIVFNNAMLPTLTTPERLGRLSGFGWGLGYIGGLIALFIVLLGFSLPEVPLFGLSKPMHEPDRITGPMSAIWFLVFIIPMLIFTPDRAPTGISKVAAVKQGLGALANTLRSLRDYRNVVFFLIARMFYNDGILALIGFSGIYAAGLFKWGTTELGIFGILINFFAIAGCFIGGYLDDRLGSKPTVVISVLGLAFASVGVLSISDGQVLFGLPAAMPVEGGALFASPAEMVFMVFAFIMGLFFGPAQAASRTLIARMSPPDKAGEFFGLFALSGKATAFVAPLLIGIVTSATGQQRPAMIVIFTLLMIGAALMSFVREPDHG</sequence>
<evidence type="ECO:0000313" key="8">
    <source>
        <dbReference type="EMBL" id="MZR23959.1"/>
    </source>
</evidence>